<accession>A0A1L3MJT3</accession>
<feature type="region of interest" description="Disordered" evidence="1">
    <location>
        <begin position="170"/>
        <end position="205"/>
    </location>
</feature>
<keyword evidence="3" id="KW-1185">Reference proteome</keyword>
<proteinExistence type="predicted"/>
<reference evidence="2 3" key="1">
    <citation type="submission" date="2015-11" db="EMBL/GenBank/DDBJ databases">
        <authorList>
            <person name="Zhang Y."/>
            <person name="Guo Z."/>
        </authorList>
    </citation>
    <scope>NUCLEOTIDE SEQUENCE [LARGE SCALE GENOMIC DNA]</scope>
    <source>
        <strain evidence="2 3">YFY001</strain>
    </source>
</reference>
<evidence type="ECO:0000313" key="2">
    <source>
        <dbReference type="EMBL" id="APH02627.1"/>
    </source>
</evidence>
<gene>
    <name evidence="2" type="ORF">ASJ30_14665</name>
</gene>
<organism evidence="2 3">
    <name type="scientific">Janibacter indicus</name>
    <dbReference type="NCBI Taxonomy" id="857417"/>
    <lineage>
        <taxon>Bacteria</taxon>
        <taxon>Bacillati</taxon>
        <taxon>Actinomycetota</taxon>
        <taxon>Actinomycetes</taxon>
        <taxon>Micrococcales</taxon>
        <taxon>Intrasporangiaceae</taxon>
        <taxon>Janibacter</taxon>
    </lineage>
</organism>
<dbReference type="KEGG" id="jte:ASJ30_14665"/>
<protein>
    <submittedName>
        <fullName evidence="2">Uncharacterized protein</fullName>
    </submittedName>
</protein>
<dbReference type="AlphaFoldDB" id="A0A1L3MJT3"/>
<evidence type="ECO:0000256" key="1">
    <source>
        <dbReference type="SAM" id="MobiDB-lite"/>
    </source>
</evidence>
<sequence>MRLEDAVDELYAAAPADFVATRTRLAREAKGDEPDLAAAITALRKPTRTAWLLNRVARDEPQVVADLTALGARMRAAQAKGDGSTLAQARPERRAAIDALVAAAGRCAEATGSPFGAAARSEVDATAVAVLADEQSGRALASGTLLRALTYAGFGEVELDDAVATPLRLLPPLPDDAGDGAADPEVDAQERARQEALDSARDELREAERELSAARLEESQVRAALVVARDRVNTAEARVTRVTQDIADLGTRPVR</sequence>
<feature type="compositionally biased region" description="Basic and acidic residues" evidence="1">
    <location>
        <begin position="188"/>
        <end position="205"/>
    </location>
</feature>
<dbReference type="EMBL" id="CP013290">
    <property type="protein sequence ID" value="APH02627.1"/>
    <property type="molecule type" value="Genomic_DNA"/>
</dbReference>
<feature type="compositionally biased region" description="Acidic residues" evidence="1">
    <location>
        <begin position="176"/>
        <end position="187"/>
    </location>
</feature>
<dbReference type="RefSeq" id="WP_072625765.1">
    <property type="nucleotide sequence ID" value="NZ_CP013290.1"/>
</dbReference>
<evidence type="ECO:0000313" key="3">
    <source>
        <dbReference type="Proteomes" id="UP000182938"/>
    </source>
</evidence>
<name>A0A1L3MJT3_9MICO</name>
<dbReference type="Proteomes" id="UP000182938">
    <property type="component" value="Chromosome"/>
</dbReference>